<organism evidence="1 2">
    <name type="scientific">Hydra vulgaris</name>
    <name type="common">Hydra</name>
    <name type="synonym">Hydra attenuata</name>
    <dbReference type="NCBI Taxonomy" id="6087"/>
    <lineage>
        <taxon>Eukaryota</taxon>
        <taxon>Metazoa</taxon>
        <taxon>Cnidaria</taxon>
        <taxon>Hydrozoa</taxon>
        <taxon>Hydroidolina</taxon>
        <taxon>Anthoathecata</taxon>
        <taxon>Aplanulata</taxon>
        <taxon>Hydridae</taxon>
        <taxon>Hydra</taxon>
    </lineage>
</organism>
<accession>A0ABM4DHK5</accession>
<evidence type="ECO:0000313" key="2">
    <source>
        <dbReference type="RefSeq" id="XP_065673964.1"/>
    </source>
</evidence>
<dbReference type="RefSeq" id="XP_065673964.1">
    <property type="nucleotide sequence ID" value="XM_065817892.1"/>
</dbReference>
<keyword evidence="1" id="KW-1185">Reference proteome</keyword>
<evidence type="ECO:0000313" key="1">
    <source>
        <dbReference type="Proteomes" id="UP001652625"/>
    </source>
</evidence>
<proteinExistence type="predicted"/>
<gene>
    <name evidence="2" type="primary">LOC136090916</name>
</gene>
<sequence length="372" mass="42615">MLKSYDWHLEFKNLDTNVSYNKFVDIYNKGLIYFIPTITKGVVKAKAPWMNSYLKKTNIICDDPTFSPDTVYIILKSLHPNKCTGVDGVHPFPLKCCTDAFSLPLSLIFNKSYDTGIVPSMWLNANITPLFKSGDKSEPSSYRPVSLTSVISKVMKRILKDSVPHNRLCLKLKSYGFNKKAVRWCKSFVSNRVQRVVSNDEFSNWSPVTSGVPQGSSSDIEKTQTDLNKLLTWSQLWLLKFNVSKCKRMHIGSKNTRHIYTMYDSVLNRVELPETKIEKDLGIMISNDLKWSSQVSCASGKANKMLGIIKHSFKNLDINASKLLYTSLVRPYLDYANSVWCPYLEQDKKKLNRYNVKQHEQNVFKGKAMKVD</sequence>
<dbReference type="PANTHER" id="PTHR33332">
    <property type="entry name" value="REVERSE TRANSCRIPTASE DOMAIN-CONTAINING PROTEIN"/>
    <property type="match status" value="1"/>
</dbReference>
<dbReference type="Proteomes" id="UP001652625">
    <property type="component" value="Chromosome 14"/>
</dbReference>
<name>A0ABM4DHK5_HYDVU</name>
<dbReference type="GeneID" id="136090916"/>
<protein>
    <submittedName>
        <fullName evidence="2">Uncharacterized protein LOC136090916</fullName>
    </submittedName>
</protein>
<reference evidence="2" key="1">
    <citation type="submission" date="2025-08" db="UniProtKB">
        <authorList>
            <consortium name="RefSeq"/>
        </authorList>
    </citation>
    <scope>IDENTIFICATION</scope>
</reference>